<evidence type="ECO:0000256" key="1">
    <source>
        <dbReference type="ARBA" id="ARBA00001953"/>
    </source>
</evidence>
<evidence type="ECO:0000256" key="9">
    <source>
        <dbReference type="ARBA" id="ARBA00053351"/>
    </source>
</evidence>
<keyword evidence="6" id="KW-0092">Biotin</keyword>
<evidence type="ECO:0000259" key="14">
    <source>
        <dbReference type="PROSITE" id="PS50975"/>
    </source>
</evidence>
<dbReference type="Pfam" id="PF00289">
    <property type="entry name" value="Biotin_carb_N"/>
    <property type="match status" value="1"/>
</dbReference>
<dbReference type="PROSITE" id="PS00866">
    <property type="entry name" value="CPSASE_1"/>
    <property type="match status" value="1"/>
</dbReference>
<dbReference type="RefSeq" id="WP_046591176.1">
    <property type="nucleotide sequence ID" value="NZ_LAVA02000052.1"/>
</dbReference>
<comment type="function">
    <text evidence="9">Component of a biotin-dependent acyl-CoA carboxylase complex. This subunit catalyzes the ATP-dependent carboxylation of the biotin carried by the biotin carboxyl carrier (BCC) domain, resulting in the formation of carboxyl biotin. When associated with the beta1 subunit AccD1, is involved in branched amino-acid catabolism with methylcrotonyl coenzyme A as the substrate.</text>
</comment>
<evidence type="ECO:0000256" key="7">
    <source>
        <dbReference type="ARBA" id="ARBA00046317"/>
    </source>
</evidence>
<dbReference type="InterPro" id="IPR011053">
    <property type="entry name" value="Single_hybrid_motif"/>
</dbReference>
<evidence type="ECO:0000256" key="5">
    <source>
        <dbReference type="ARBA" id="ARBA00022840"/>
    </source>
</evidence>
<dbReference type="GO" id="GO:0005524">
    <property type="term" value="F:ATP binding"/>
    <property type="evidence" value="ECO:0007669"/>
    <property type="project" value="UniProtKB-UniRule"/>
</dbReference>
<dbReference type="FunFam" id="2.40.50.100:FF:000003">
    <property type="entry name" value="Acetyl-CoA carboxylase biotin carboxyl carrier protein"/>
    <property type="match status" value="1"/>
</dbReference>
<comment type="subunit">
    <text evidence="10">The biotin-dependent acyl-CoA carboxylase complex is composed of AccA1, which contains the biotin carboxylase (BC) and biotin carboxyl carrier protein (BCCP) domains, and AccD1, which contains the carboxyl transferase (CT) domain. The AccA1/AccD1 complex forms a dodecamer.</text>
</comment>
<dbReference type="InterPro" id="IPR011764">
    <property type="entry name" value="Biotin_carboxylation_dom"/>
</dbReference>
<dbReference type="GO" id="GO:0004075">
    <property type="term" value="F:biotin carboxylase activity"/>
    <property type="evidence" value="ECO:0007669"/>
    <property type="project" value="UniProtKB-EC"/>
</dbReference>
<dbReference type="SUPFAM" id="SSF51246">
    <property type="entry name" value="Rudiment single hybrid motif"/>
    <property type="match status" value="1"/>
</dbReference>
<dbReference type="InterPro" id="IPR001882">
    <property type="entry name" value="Biotin_BS"/>
</dbReference>
<dbReference type="GO" id="GO:0046872">
    <property type="term" value="F:metal ion binding"/>
    <property type="evidence" value="ECO:0007669"/>
    <property type="project" value="InterPro"/>
</dbReference>
<sequence length="651" mass="68790">MFDTVLVANRGEIAVRVIRTLRALGVRSVAVFSDADADARHVREADTAVRIGPAPAAESYLSAERLIEAAARTGAQAVHPGYGFLAENAAFARACEEAGLVFIGPSADAIALMGDKIRAKETVQTAGVPVVPGSSGSGLSDAQLADAAREIGVPVLLKPSAGGGGKGMRLVRELTALEEEIAAARREARASFGDDTLLVERWIDRPRHIEIQVLADGHGGVVHLGERECSLQRRHQKVIEEAPSVLLDEATRAAMGEAAVQAARSCGYRGAGTVEFIVPGRDPSAYYFMEMNTRLQVEHPVTELVTGLDLVEWQLRVAAGERLGFVQDDVRLTGHAIEARICAEDPTRGFLPSGGTVLLLDEPDGDGVRTDSGLSEGTEVGSLYDPMLSKVIAYGPDRATALRRLRAALADTVTLGVQTNAGFLRRLLAHPDVVSGDLDTGLVERVVDDLVTTDVPDEVYEAAAAVRLDALRPRGEGWTDPFSVPSGWRLGGTPKPVGFHLRVQDPVEYVPRGAHAVAGDTVSVTLDGVRTTFRRAGDWIGRDGDSWQVRDHDPVAASLTRSAHAGADSLTAPMPGTVTVVKVAVGDEVTAGQSLLVVEAMKMEHVVSAPHAGTVAELDVTPGSTVAMDQVLAVIAPHESEQADRSEEAGA</sequence>
<evidence type="ECO:0000259" key="15">
    <source>
        <dbReference type="PROSITE" id="PS50979"/>
    </source>
</evidence>
<evidence type="ECO:0000256" key="8">
    <source>
        <dbReference type="ARBA" id="ARBA00048501"/>
    </source>
</evidence>
<dbReference type="InterPro" id="IPR011761">
    <property type="entry name" value="ATP-grasp"/>
</dbReference>
<comment type="catalytic activity">
    <reaction evidence="8">
        <text>N(6)-biotinyl-L-lysyl-[protein] + hydrogencarbonate + ATP = N(6)-carboxybiotinyl-L-lysyl-[protein] + ADP + phosphate + H(+)</text>
        <dbReference type="Rhea" id="RHEA:13501"/>
        <dbReference type="Rhea" id="RHEA-COMP:10505"/>
        <dbReference type="Rhea" id="RHEA-COMP:10506"/>
        <dbReference type="ChEBI" id="CHEBI:15378"/>
        <dbReference type="ChEBI" id="CHEBI:17544"/>
        <dbReference type="ChEBI" id="CHEBI:30616"/>
        <dbReference type="ChEBI" id="CHEBI:43474"/>
        <dbReference type="ChEBI" id="CHEBI:83144"/>
        <dbReference type="ChEBI" id="CHEBI:83145"/>
        <dbReference type="ChEBI" id="CHEBI:456216"/>
        <dbReference type="EC" id="6.3.4.14"/>
    </reaction>
    <physiologicalReaction direction="left-to-right" evidence="8">
        <dbReference type="Rhea" id="RHEA:13502"/>
    </physiologicalReaction>
</comment>
<dbReference type="InterPro" id="IPR016185">
    <property type="entry name" value="PreATP-grasp_dom_sf"/>
</dbReference>
<feature type="domain" description="Biotin carboxylation" evidence="15">
    <location>
        <begin position="1"/>
        <end position="448"/>
    </location>
</feature>
<dbReference type="InterPro" id="IPR000089">
    <property type="entry name" value="Biotin_lipoyl"/>
</dbReference>
<dbReference type="EC" id="6.3.4.14" evidence="2"/>
<keyword evidence="17" id="KW-1185">Reference proteome</keyword>
<keyword evidence="4 12" id="KW-0547">Nucleotide-binding</keyword>
<gene>
    <name evidence="16" type="ORF">WN71_022245</name>
</gene>
<dbReference type="SUPFAM" id="SSF51230">
    <property type="entry name" value="Single hybrid motif"/>
    <property type="match status" value="1"/>
</dbReference>
<dbReference type="InterPro" id="IPR050856">
    <property type="entry name" value="Biotin_carboxylase_complex"/>
</dbReference>
<dbReference type="PROSITE" id="PS50968">
    <property type="entry name" value="BIOTINYL_LIPOYL"/>
    <property type="match status" value="1"/>
</dbReference>
<dbReference type="Gene3D" id="2.40.50.100">
    <property type="match status" value="1"/>
</dbReference>
<dbReference type="NCBIfam" id="NF006367">
    <property type="entry name" value="PRK08591.1"/>
    <property type="match status" value="1"/>
</dbReference>
<dbReference type="Pfam" id="PF02786">
    <property type="entry name" value="CPSase_L_D2"/>
    <property type="match status" value="1"/>
</dbReference>
<organism evidence="16 17">
    <name type="scientific">Streptomyces mangrovisoli</name>
    <dbReference type="NCBI Taxonomy" id="1428628"/>
    <lineage>
        <taxon>Bacteria</taxon>
        <taxon>Bacillati</taxon>
        <taxon>Actinomycetota</taxon>
        <taxon>Actinomycetes</taxon>
        <taxon>Kitasatosporales</taxon>
        <taxon>Streptomycetaceae</taxon>
        <taxon>Streptomyces</taxon>
    </lineage>
</organism>
<evidence type="ECO:0000256" key="6">
    <source>
        <dbReference type="ARBA" id="ARBA00023267"/>
    </source>
</evidence>
<comment type="cofactor">
    <cofactor evidence="1">
        <name>biotin</name>
        <dbReference type="ChEBI" id="CHEBI:57586"/>
    </cofactor>
</comment>
<evidence type="ECO:0000256" key="2">
    <source>
        <dbReference type="ARBA" id="ARBA00013263"/>
    </source>
</evidence>
<protein>
    <recommendedName>
        <fullName evidence="11">Biotin-dependent 3-methylcrotonyl-coenzyme A carboxylase alpha1 subunit</fullName>
        <ecNumber evidence="2">6.3.4.14</ecNumber>
    </recommendedName>
</protein>
<evidence type="ECO:0000256" key="3">
    <source>
        <dbReference type="ARBA" id="ARBA00022598"/>
    </source>
</evidence>
<keyword evidence="5 12" id="KW-0067">ATP-binding</keyword>
<dbReference type="PROSITE" id="PS00188">
    <property type="entry name" value="BIOTIN"/>
    <property type="match status" value="1"/>
</dbReference>
<dbReference type="InterPro" id="IPR011054">
    <property type="entry name" value="Rudment_hybrid_motif"/>
</dbReference>
<dbReference type="OrthoDB" id="9760256at2"/>
<dbReference type="STRING" id="1428628.WN71_022245"/>
<accession>A0A1J4NX31</accession>
<evidence type="ECO:0000256" key="12">
    <source>
        <dbReference type="PROSITE-ProRule" id="PRU00409"/>
    </source>
</evidence>
<evidence type="ECO:0000256" key="10">
    <source>
        <dbReference type="ARBA" id="ARBA00065901"/>
    </source>
</evidence>
<dbReference type="AlphaFoldDB" id="A0A1J4NX31"/>
<dbReference type="InterPro" id="IPR005482">
    <property type="entry name" value="Biotin_COase_C"/>
</dbReference>
<evidence type="ECO:0000259" key="13">
    <source>
        <dbReference type="PROSITE" id="PS50968"/>
    </source>
</evidence>
<evidence type="ECO:0000313" key="16">
    <source>
        <dbReference type="EMBL" id="OIJ65702.1"/>
    </source>
</evidence>
<feature type="domain" description="ATP-grasp" evidence="14">
    <location>
        <begin position="120"/>
        <end position="319"/>
    </location>
</feature>
<dbReference type="SUPFAM" id="SSF56059">
    <property type="entry name" value="Glutathione synthetase ATP-binding domain-like"/>
    <property type="match status" value="1"/>
</dbReference>
<dbReference type="FunFam" id="3.40.50.20:FF:000010">
    <property type="entry name" value="Propionyl-CoA carboxylase subunit alpha"/>
    <property type="match status" value="1"/>
</dbReference>
<dbReference type="Pfam" id="PF02785">
    <property type="entry name" value="Biotin_carb_C"/>
    <property type="match status" value="1"/>
</dbReference>
<evidence type="ECO:0000256" key="11">
    <source>
        <dbReference type="ARBA" id="ARBA00074050"/>
    </source>
</evidence>
<dbReference type="EMBL" id="LAVA02000052">
    <property type="protein sequence ID" value="OIJ65702.1"/>
    <property type="molecule type" value="Genomic_DNA"/>
</dbReference>
<evidence type="ECO:0000313" key="17">
    <source>
        <dbReference type="Proteomes" id="UP000034196"/>
    </source>
</evidence>
<dbReference type="SMART" id="SM00878">
    <property type="entry name" value="Biotin_carb_C"/>
    <property type="match status" value="1"/>
</dbReference>
<evidence type="ECO:0000256" key="4">
    <source>
        <dbReference type="ARBA" id="ARBA00022741"/>
    </source>
</evidence>
<dbReference type="InterPro" id="IPR048429">
    <property type="entry name" value="MCC_alpha_BT"/>
</dbReference>
<dbReference type="PROSITE" id="PS50979">
    <property type="entry name" value="BC"/>
    <property type="match status" value="1"/>
</dbReference>
<dbReference type="InterPro" id="IPR005481">
    <property type="entry name" value="BC-like_N"/>
</dbReference>
<dbReference type="CDD" id="cd06850">
    <property type="entry name" value="biotinyl_domain"/>
    <property type="match status" value="1"/>
</dbReference>
<dbReference type="SUPFAM" id="SSF52440">
    <property type="entry name" value="PreATP-grasp domain"/>
    <property type="match status" value="1"/>
</dbReference>
<dbReference type="PANTHER" id="PTHR18866:SF33">
    <property type="entry name" value="METHYLCROTONOYL-COA CARBOXYLASE SUBUNIT ALPHA, MITOCHONDRIAL-RELATED"/>
    <property type="match status" value="1"/>
</dbReference>
<keyword evidence="3" id="KW-0436">Ligase</keyword>
<dbReference type="Pfam" id="PF00364">
    <property type="entry name" value="Biotin_lipoyl"/>
    <property type="match status" value="1"/>
</dbReference>
<reference evidence="16" key="1">
    <citation type="submission" date="2016-10" db="EMBL/GenBank/DDBJ databases">
        <title>Genome sequence of Streptomyces mangrovisoli MUSC 149.</title>
        <authorList>
            <person name="Lee L.-H."/>
            <person name="Ser H.-L."/>
        </authorList>
    </citation>
    <scope>NUCLEOTIDE SEQUENCE [LARGE SCALE GENOMIC DNA]</scope>
    <source>
        <strain evidence="16">MUSC 149</strain>
    </source>
</reference>
<dbReference type="Pfam" id="PF21139">
    <property type="entry name" value="BT_MCC_alpha"/>
    <property type="match status" value="1"/>
</dbReference>
<comment type="caution">
    <text evidence="16">The sequence shown here is derived from an EMBL/GenBank/DDBJ whole genome shotgun (WGS) entry which is preliminary data.</text>
</comment>
<comment type="pathway">
    <text evidence="7">Amino-acid degradation; L-leucine degradation.</text>
</comment>
<dbReference type="PROSITE" id="PS50975">
    <property type="entry name" value="ATP_GRASP"/>
    <property type="match status" value="1"/>
</dbReference>
<name>A0A1J4NX31_9ACTN</name>
<dbReference type="PANTHER" id="PTHR18866">
    <property type="entry name" value="CARBOXYLASE:PYRUVATE/ACETYL-COA/PROPIONYL-COA CARBOXYLASE"/>
    <property type="match status" value="1"/>
</dbReference>
<dbReference type="FunFam" id="3.30.470.20:FF:000028">
    <property type="entry name" value="Methylcrotonoyl-CoA carboxylase subunit alpha, mitochondrial"/>
    <property type="match status" value="1"/>
</dbReference>
<dbReference type="Proteomes" id="UP000034196">
    <property type="component" value="Unassembled WGS sequence"/>
</dbReference>
<proteinExistence type="predicted"/>
<feature type="domain" description="Lipoyl-binding" evidence="13">
    <location>
        <begin position="554"/>
        <end position="636"/>
    </location>
</feature>
<dbReference type="PROSITE" id="PS00867">
    <property type="entry name" value="CPSASE_2"/>
    <property type="match status" value="1"/>
</dbReference>
<dbReference type="InterPro" id="IPR005479">
    <property type="entry name" value="CPAse_ATP-bd"/>
</dbReference>
<dbReference type="Gene3D" id="3.30.470.20">
    <property type="entry name" value="ATP-grasp fold, B domain"/>
    <property type="match status" value="1"/>
</dbReference>